<keyword evidence="1" id="KW-1133">Transmembrane helix</keyword>
<keyword evidence="3" id="KW-1185">Reference proteome</keyword>
<reference evidence="2 3" key="1">
    <citation type="submission" date="2020-04" db="EMBL/GenBank/DDBJ databases">
        <title>MicrobeNet Type strains.</title>
        <authorList>
            <person name="Nicholson A.C."/>
        </authorList>
    </citation>
    <scope>NUCLEOTIDE SEQUENCE [LARGE SCALE GENOMIC DNA]</scope>
    <source>
        <strain evidence="2 3">ATCC BAA-789</strain>
    </source>
</reference>
<gene>
    <name evidence="2" type="ORF">HF995_08805</name>
</gene>
<comment type="caution">
    <text evidence="2">The sequence shown here is derived from an EMBL/GenBank/DDBJ whole genome shotgun (WGS) entry which is preliminary data.</text>
</comment>
<name>A0A9X5IR58_9MICO</name>
<keyword evidence="1" id="KW-0812">Transmembrane</keyword>
<organism evidence="2 3">
    <name type="scientific">Sanguibacter hominis ATCC BAA-789</name>
    <dbReference type="NCBI Taxonomy" id="1312740"/>
    <lineage>
        <taxon>Bacteria</taxon>
        <taxon>Bacillati</taxon>
        <taxon>Actinomycetota</taxon>
        <taxon>Actinomycetes</taxon>
        <taxon>Micrococcales</taxon>
        <taxon>Sanguibacteraceae</taxon>
        <taxon>Sanguibacter</taxon>
    </lineage>
</organism>
<evidence type="ECO:0000313" key="2">
    <source>
        <dbReference type="EMBL" id="NKX93365.1"/>
    </source>
</evidence>
<dbReference type="Gene3D" id="2.60.40.3440">
    <property type="match status" value="1"/>
</dbReference>
<sequence length="622" mass="64274">MRRDPGATTDEGFSLIEVIVALFIVGMVASAVLVFFMRGSSTASHLQRTQSSASIATQAMEKVRSVHPRPGSPTDPSPLVIGRTEAEVSAAFAKVAALDPTLVAETNKLWDPAAAAKPVTLKVSNDVTVSGMKYQVTTLIGSCYRAKSASASDTTCVRTNPGASAALVYRAIVVVTWNPGVEKCGGDGCFYPMTTLIDPNTDATWNISTAPVANDDEISFSAGGAARDVDILANDVIVSNRSNPTTITSAPAQGTATVITSGTLMGAVRYTPPADYSGIVTFKYKLRDAQGRNSGEATVTVLIYPVAVDDSGARVPAGASANLAVLANDRGSSLRPEILTQSPHGSATVNADGTIRFTAAASAPLGNTTFTYRVVTPVPLDDGVKELWSDNETNVTGRTGTVTVRIGTAVAAGDADFTVDASSSSTPPWTTLDVQTAAGGSAANKVVVVSGPTRVDATGNGTPSFTGSGSTTLRFRPVTDVAGIYTFTFELEDASGDRSETRTGTIRVLPVANDFTYGTEVRGAKTVTVSPRTGNAPKVAASRITYAVASQPSCTRTAGSGNVSATVALAHATDGNFSFRTVSIPSSWRGSCSFTYTVTYTGGGLTWTSNPATVFLSNVRGS</sequence>
<dbReference type="RefSeq" id="WP_168447404.1">
    <property type="nucleotide sequence ID" value="NZ_JAAXOW010000002.1"/>
</dbReference>
<feature type="transmembrane region" description="Helical" evidence="1">
    <location>
        <begin position="12"/>
        <end position="37"/>
    </location>
</feature>
<protein>
    <submittedName>
        <fullName evidence="2">Prepilin-type N-terminal cleavage/methylation domain-containing protein</fullName>
    </submittedName>
</protein>
<dbReference type="EMBL" id="JAAXOW010000002">
    <property type="protein sequence ID" value="NKX93365.1"/>
    <property type="molecule type" value="Genomic_DNA"/>
</dbReference>
<proteinExistence type="predicted"/>
<dbReference type="PROSITE" id="PS00409">
    <property type="entry name" value="PROKAR_NTER_METHYL"/>
    <property type="match status" value="1"/>
</dbReference>
<dbReference type="Proteomes" id="UP000774283">
    <property type="component" value="Unassembled WGS sequence"/>
</dbReference>
<dbReference type="AlphaFoldDB" id="A0A9X5IR58"/>
<dbReference type="Pfam" id="PF17963">
    <property type="entry name" value="Big_9"/>
    <property type="match status" value="2"/>
</dbReference>
<accession>A0A9X5IR58</accession>
<keyword evidence="1" id="KW-0472">Membrane</keyword>
<dbReference type="NCBIfam" id="TIGR02532">
    <property type="entry name" value="IV_pilin_GFxxxE"/>
    <property type="match status" value="1"/>
</dbReference>
<dbReference type="Pfam" id="PF07963">
    <property type="entry name" value="N_methyl"/>
    <property type="match status" value="1"/>
</dbReference>
<evidence type="ECO:0000313" key="3">
    <source>
        <dbReference type="Proteomes" id="UP000774283"/>
    </source>
</evidence>
<dbReference type="InterPro" id="IPR012902">
    <property type="entry name" value="N_methyl_site"/>
</dbReference>
<evidence type="ECO:0000256" key="1">
    <source>
        <dbReference type="SAM" id="Phobius"/>
    </source>
</evidence>